<dbReference type="PANTHER" id="PTHR30561:SF1">
    <property type="entry name" value="MULTIDRUG TRANSPORTER EMRE"/>
    <property type="match status" value="1"/>
</dbReference>
<feature type="transmembrane region" description="Helical" evidence="9">
    <location>
        <begin position="57"/>
        <end position="78"/>
    </location>
</feature>
<evidence type="ECO:0000256" key="2">
    <source>
        <dbReference type="ARBA" id="ARBA00022448"/>
    </source>
</evidence>
<dbReference type="GO" id="GO:1990961">
    <property type="term" value="P:xenobiotic detoxification by transmembrane export across the plasma membrane"/>
    <property type="evidence" value="ECO:0007669"/>
    <property type="project" value="UniProtKB-ARBA"/>
</dbReference>
<reference evidence="10 11" key="1">
    <citation type="submission" date="2020-08" db="EMBL/GenBank/DDBJ databases">
        <title>Functional genomics of gut bacteria from endangered species of beetles.</title>
        <authorList>
            <person name="Carlos-Shanley C."/>
        </authorList>
    </citation>
    <scope>NUCLEOTIDE SEQUENCE [LARGE SCALE GENOMIC DNA]</scope>
    <source>
        <strain evidence="10 11">S00224</strain>
    </source>
</reference>
<dbReference type="GO" id="GO:0015199">
    <property type="term" value="F:amino-acid betaine transmembrane transporter activity"/>
    <property type="evidence" value="ECO:0007669"/>
    <property type="project" value="TreeGrafter"/>
</dbReference>
<evidence type="ECO:0000313" key="10">
    <source>
        <dbReference type="EMBL" id="MBB4837966.1"/>
    </source>
</evidence>
<dbReference type="Gene3D" id="1.10.3730.20">
    <property type="match status" value="1"/>
</dbReference>
<dbReference type="RefSeq" id="WP_184163336.1">
    <property type="nucleotide sequence ID" value="NZ_JACHLN010000001.1"/>
</dbReference>
<evidence type="ECO:0000256" key="9">
    <source>
        <dbReference type="SAM" id="Phobius"/>
    </source>
</evidence>
<feature type="transmembrane region" description="Helical" evidence="9">
    <location>
        <begin position="84"/>
        <end position="103"/>
    </location>
</feature>
<dbReference type="GO" id="GO:0005886">
    <property type="term" value="C:plasma membrane"/>
    <property type="evidence" value="ECO:0007669"/>
    <property type="project" value="UniProtKB-SubCell"/>
</dbReference>
<organism evidence="10 11">
    <name type="scientific">Sphingomonas kyeonggiensis</name>
    <dbReference type="NCBI Taxonomy" id="1268553"/>
    <lineage>
        <taxon>Bacteria</taxon>
        <taxon>Pseudomonadati</taxon>
        <taxon>Pseudomonadota</taxon>
        <taxon>Alphaproteobacteria</taxon>
        <taxon>Sphingomonadales</taxon>
        <taxon>Sphingomonadaceae</taxon>
        <taxon>Sphingomonas</taxon>
    </lineage>
</organism>
<keyword evidence="4 8" id="KW-0812">Transmembrane</keyword>
<evidence type="ECO:0000313" key="11">
    <source>
        <dbReference type="Proteomes" id="UP000575241"/>
    </source>
</evidence>
<dbReference type="GO" id="GO:0015297">
    <property type="term" value="F:antiporter activity"/>
    <property type="evidence" value="ECO:0007669"/>
    <property type="project" value="TreeGrafter"/>
</dbReference>
<keyword evidence="6 9" id="KW-0472">Membrane</keyword>
<dbReference type="SUPFAM" id="SSF103481">
    <property type="entry name" value="Multidrug resistance efflux transporter EmrE"/>
    <property type="match status" value="1"/>
</dbReference>
<name>A0A7W7JZH5_9SPHN</name>
<keyword evidence="2" id="KW-0813">Transport</keyword>
<dbReference type="AlphaFoldDB" id="A0A7W7JZH5"/>
<dbReference type="Pfam" id="PF00893">
    <property type="entry name" value="Multi_Drug_Res"/>
    <property type="match status" value="1"/>
</dbReference>
<dbReference type="InterPro" id="IPR045324">
    <property type="entry name" value="Small_multidrug_res"/>
</dbReference>
<keyword evidence="5 9" id="KW-1133">Transmembrane helix</keyword>
<evidence type="ECO:0000256" key="1">
    <source>
        <dbReference type="ARBA" id="ARBA00004651"/>
    </source>
</evidence>
<dbReference type="EMBL" id="JACHLN010000001">
    <property type="protein sequence ID" value="MBB4837966.1"/>
    <property type="molecule type" value="Genomic_DNA"/>
</dbReference>
<dbReference type="GO" id="GO:0015220">
    <property type="term" value="F:choline transmembrane transporter activity"/>
    <property type="evidence" value="ECO:0007669"/>
    <property type="project" value="TreeGrafter"/>
</dbReference>
<evidence type="ECO:0000256" key="5">
    <source>
        <dbReference type="ARBA" id="ARBA00022989"/>
    </source>
</evidence>
<comment type="subcellular location">
    <subcellularLocation>
        <location evidence="1 8">Cell membrane</location>
        <topology evidence="1 8">Multi-pass membrane protein</topology>
    </subcellularLocation>
</comment>
<comment type="similarity">
    <text evidence="7 8">Belongs to the drug/metabolite transporter (DMT) superfamily. Small multidrug resistance (SMR) (TC 2.A.7.1) family.</text>
</comment>
<dbReference type="InterPro" id="IPR037185">
    <property type="entry name" value="EmrE-like"/>
</dbReference>
<dbReference type="Proteomes" id="UP000575241">
    <property type="component" value="Unassembled WGS sequence"/>
</dbReference>
<keyword evidence="11" id="KW-1185">Reference proteome</keyword>
<proteinExistence type="inferred from homology"/>
<evidence type="ECO:0000256" key="8">
    <source>
        <dbReference type="RuleBase" id="RU003942"/>
    </source>
</evidence>
<evidence type="ECO:0000256" key="4">
    <source>
        <dbReference type="ARBA" id="ARBA00022692"/>
    </source>
</evidence>
<dbReference type="GO" id="GO:0031460">
    <property type="term" value="P:glycine betaine transport"/>
    <property type="evidence" value="ECO:0007669"/>
    <property type="project" value="TreeGrafter"/>
</dbReference>
<comment type="caution">
    <text evidence="10">The sequence shown here is derived from an EMBL/GenBank/DDBJ whole genome shotgun (WGS) entry which is preliminary data.</text>
</comment>
<dbReference type="FunFam" id="1.10.3730.20:FF:000001">
    <property type="entry name" value="Quaternary ammonium compound resistance transporter SugE"/>
    <property type="match status" value="1"/>
</dbReference>
<sequence>MNYLFLGIAIAAEVLGTSFMKQSEGFTRLVPSLVTVVAYAAAFYCLSLTLRTIPTGIAYAIWSGVGIVLITVIAWIFQGQKLDMPAMLGLGLIIAGVVVMNLFSKAVAH</sequence>
<accession>A0A7W7JZH5</accession>
<dbReference type="PANTHER" id="PTHR30561">
    <property type="entry name" value="SMR FAMILY PROTON-DEPENDENT DRUG EFFLUX TRANSPORTER SUGE"/>
    <property type="match status" value="1"/>
</dbReference>
<dbReference type="InterPro" id="IPR000390">
    <property type="entry name" value="Small_drug/metabolite_transptr"/>
</dbReference>
<protein>
    <submittedName>
        <fullName evidence="10">Small multidrug resistance pump</fullName>
    </submittedName>
</protein>
<feature type="transmembrane region" description="Helical" evidence="9">
    <location>
        <begin position="32"/>
        <end position="50"/>
    </location>
</feature>
<gene>
    <name evidence="10" type="ORF">HNP52_001017</name>
</gene>
<evidence type="ECO:0000256" key="3">
    <source>
        <dbReference type="ARBA" id="ARBA00022475"/>
    </source>
</evidence>
<evidence type="ECO:0000256" key="7">
    <source>
        <dbReference type="ARBA" id="ARBA00038032"/>
    </source>
</evidence>
<evidence type="ECO:0000256" key="6">
    <source>
        <dbReference type="ARBA" id="ARBA00023136"/>
    </source>
</evidence>
<keyword evidence="3" id="KW-1003">Cell membrane</keyword>